<protein>
    <submittedName>
        <fullName evidence="1">Uncharacterized protein</fullName>
    </submittedName>
</protein>
<evidence type="ECO:0000313" key="1">
    <source>
        <dbReference type="EMBL" id="KHF98316.1"/>
    </source>
</evidence>
<keyword evidence="2" id="KW-1185">Reference proteome</keyword>
<reference evidence="2" key="1">
    <citation type="submission" date="2014-09" db="EMBL/GenBank/DDBJ databases">
        <authorList>
            <person name="Mudge J."/>
            <person name="Ramaraj T."/>
            <person name="Lindquist I.E."/>
            <person name="Bharti A.K."/>
            <person name="Sundararajan A."/>
            <person name="Cameron C.T."/>
            <person name="Woodward J.E."/>
            <person name="May G.D."/>
            <person name="Brubaker C."/>
            <person name="Broadhvest J."/>
            <person name="Wilkins T.A."/>
        </authorList>
    </citation>
    <scope>NUCLEOTIDE SEQUENCE</scope>
    <source>
        <strain evidence="2">cv. AKA8401</strain>
    </source>
</reference>
<proteinExistence type="predicted"/>
<organism evidence="1 2">
    <name type="scientific">Gossypium arboreum</name>
    <name type="common">Tree cotton</name>
    <name type="synonym">Gossypium nanking</name>
    <dbReference type="NCBI Taxonomy" id="29729"/>
    <lineage>
        <taxon>Eukaryota</taxon>
        <taxon>Viridiplantae</taxon>
        <taxon>Streptophyta</taxon>
        <taxon>Embryophyta</taxon>
        <taxon>Tracheophyta</taxon>
        <taxon>Spermatophyta</taxon>
        <taxon>Magnoliopsida</taxon>
        <taxon>eudicotyledons</taxon>
        <taxon>Gunneridae</taxon>
        <taxon>Pentapetalae</taxon>
        <taxon>rosids</taxon>
        <taxon>malvids</taxon>
        <taxon>Malvales</taxon>
        <taxon>Malvaceae</taxon>
        <taxon>Malvoideae</taxon>
        <taxon>Gossypium</taxon>
    </lineage>
</organism>
<name>A0A0B0MD91_GOSAR</name>
<dbReference type="EMBL" id="JRRC01035926">
    <property type="protein sequence ID" value="KHF98316.1"/>
    <property type="molecule type" value="Genomic_DNA"/>
</dbReference>
<comment type="caution">
    <text evidence="1">The sequence shown here is derived from an EMBL/GenBank/DDBJ whole genome shotgun (WGS) entry which is preliminary data.</text>
</comment>
<dbReference type="Proteomes" id="UP000032142">
    <property type="component" value="Unassembled WGS sequence"/>
</dbReference>
<dbReference type="AlphaFoldDB" id="A0A0B0MD91"/>
<evidence type="ECO:0000313" key="2">
    <source>
        <dbReference type="Proteomes" id="UP000032142"/>
    </source>
</evidence>
<sequence length="53" mass="6043">MFRSRTKEIRFGSGKNESSRLAASFHFTSSELGNHVQAFVSTELRRPKAPYKP</sequence>
<gene>
    <name evidence="1" type="ORF">F383_37497</name>
</gene>
<accession>A0A0B0MD91</accession>